<keyword evidence="3" id="KW-0460">Magnesium</keyword>
<comment type="cofactor">
    <cofactor evidence="3">
        <name>Mg(2+)</name>
        <dbReference type="ChEBI" id="CHEBI:18420"/>
    </cofactor>
    <text evidence="3">Binds 1 Mg(2+) ion per subunit.</text>
</comment>
<dbReference type="PIRSF" id="PIRSF001558">
    <property type="entry name" value="GSHase"/>
    <property type="match status" value="1"/>
</dbReference>
<dbReference type="Pfam" id="PF03199">
    <property type="entry name" value="GSH_synthase"/>
    <property type="match status" value="1"/>
</dbReference>
<keyword evidence="6" id="KW-1185">Reference proteome</keyword>
<dbReference type="Gene3D" id="3.30.1490.80">
    <property type="match status" value="1"/>
</dbReference>
<comment type="similarity">
    <text evidence="3">Belongs to the eukaryotic GSH synthase family.</text>
</comment>
<sequence length="456" mass="51136">MSQDIPYLPTCIPLSIPEDELVELVERARDWAIMHGAAMRSKINFSEDSVNCAPFVLFPTTFPRQEFAKAVEVQLILNELMHRVAYDREFLTTTLKETIQVDEFTAHLFKIYETVEDEGVAQPLSLGMVRNDLMLESVCSSNDKSHSHSLPFCGWKQVEFNTIASGFGWLGPISADIQRADRNSRYSRVALGLLRSDYMIQSESANGIKQVEINTIASSFGGIATSISRLNRFVLQELGQFDKLENLPPNDALAGLCQGMLEAWEIYNNSAAVILFIVENVTYNICDQRFHEFKIHELNPHVKVIRKTLTQIGAMASLNANSELIIDNHLVGVIYFRAGYEPGHYPTKREWDARLLIERNKKVQQALSKSGVLEKFLDEAKKVEAVKDIFTGLYGLDFDKFGDQAINMALDNPERDGQKILVNKQVGHMLRTKESTANEGGVAAGLGALDSPFLID</sequence>
<evidence type="ECO:0000256" key="2">
    <source>
        <dbReference type="ARBA" id="ARBA00048871"/>
    </source>
</evidence>
<dbReference type="PANTHER" id="PTHR11130">
    <property type="entry name" value="GLUTATHIONE SYNTHETASE"/>
    <property type="match status" value="1"/>
</dbReference>
<organism evidence="5 6">
    <name type="scientific">Molorchus minor</name>
    <dbReference type="NCBI Taxonomy" id="1323400"/>
    <lineage>
        <taxon>Eukaryota</taxon>
        <taxon>Metazoa</taxon>
        <taxon>Ecdysozoa</taxon>
        <taxon>Arthropoda</taxon>
        <taxon>Hexapoda</taxon>
        <taxon>Insecta</taxon>
        <taxon>Pterygota</taxon>
        <taxon>Neoptera</taxon>
        <taxon>Endopterygota</taxon>
        <taxon>Coleoptera</taxon>
        <taxon>Polyphaga</taxon>
        <taxon>Cucujiformia</taxon>
        <taxon>Chrysomeloidea</taxon>
        <taxon>Cerambycidae</taxon>
        <taxon>Lamiinae</taxon>
        <taxon>Monochamini</taxon>
        <taxon>Molorchus</taxon>
    </lineage>
</organism>
<dbReference type="Gene3D" id="3.30.470.20">
    <property type="entry name" value="ATP-grasp fold, B domain"/>
    <property type="match status" value="3"/>
</dbReference>
<keyword evidence="3" id="KW-0547">Nucleotide-binding</keyword>
<dbReference type="EC" id="6.3.2.3" evidence="3"/>
<evidence type="ECO:0000256" key="1">
    <source>
        <dbReference type="ARBA" id="ARBA00020821"/>
    </source>
</evidence>
<dbReference type="Proteomes" id="UP001162164">
    <property type="component" value="Unassembled WGS sequence"/>
</dbReference>
<dbReference type="Gene3D" id="3.40.50.1760">
    <property type="entry name" value="Glutathione synthase, substrate-binding domain superfamily, eukaryotic"/>
    <property type="match status" value="1"/>
</dbReference>
<dbReference type="InterPro" id="IPR037013">
    <property type="entry name" value="GSH-S_sub-bd_sf"/>
</dbReference>
<dbReference type="InterPro" id="IPR005615">
    <property type="entry name" value="Glutathione_synthase"/>
</dbReference>
<dbReference type="InterPro" id="IPR014049">
    <property type="entry name" value="Glutathione_synthase_N_euk"/>
</dbReference>
<gene>
    <name evidence="5" type="ORF">NQ317_011116</name>
</gene>
<protein>
    <recommendedName>
        <fullName evidence="1 3">Glutathione synthetase</fullName>
        <shortName evidence="3">GSH-S</shortName>
        <ecNumber evidence="3">6.3.2.3</ecNumber>
    </recommendedName>
</protein>
<keyword evidence="3" id="KW-0436">Ligase</keyword>
<comment type="caution">
    <text evidence="5">The sequence shown here is derived from an EMBL/GenBank/DDBJ whole genome shotgun (WGS) entry which is preliminary data.</text>
</comment>
<evidence type="ECO:0000313" key="6">
    <source>
        <dbReference type="Proteomes" id="UP001162164"/>
    </source>
</evidence>
<keyword evidence="3" id="KW-0067">ATP-binding</keyword>
<evidence type="ECO:0000313" key="5">
    <source>
        <dbReference type="EMBL" id="KAJ8984207.1"/>
    </source>
</evidence>
<keyword evidence="3" id="KW-0479">Metal-binding</keyword>
<name>A0ABQ9K287_9CUCU</name>
<dbReference type="InterPro" id="IPR004887">
    <property type="entry name" value="GSH_synth_subst-bd"/>
</dbReference>
<keyword evidence="3" id="KW-0317">Glutathione biosynthesis</keyword>
<dbReference type="EMBL" id="JAPWTJ010000044">
    <property type="protein sequence ID" value="KAJ8984207.1"/>
    <property type="molecule type" value="Genomic_DNA"/>
</dbReference>
<dbReference type="PANTHER" id="PTHR11130:SF0">
    <property type="entry name" value="GLUTATHIONE SYNTHETASE"/>
    <property type="match status" value="1"/>
</dbReference>
<evidence type="ECO:0000256" key="3">
    <source>
        <dbReference type="PIRNR" id="PIRNR001558"/>
    </source>
</evidence>
<accession>A0ABQ9K287</accession>
<comment type="pathway">
    <text evidence="3">Sulfur metabolism; glutathione biosynthesis; glutathione from L-cysteine and L-glutamate: step 2/2.</text>
</comment>
<proteinExistence type="inferred from homology"/>
<feature type="domain" description="Glutathione synthase substrate-binding" evidence="4">
    <location>
        <begin position="272"/>
        <end position="364"/>
    </location>
</feature>
<evidence type="ECO:0000259" key="4">
    <source>
        <dbReference type="Pfam" id="PF03199"/>
    </source>
</evidence>
<dbReference type="SUPFAM" id="SSF56059">
    <property type="entry name" value="Glutathione synthetase ATP-binding domain-like"/>
    <property type="match status" value="2"/>
</dbReference>
<dbReference type="Pfam" id="PF03917">
    <property type="entry name" value="GSH_synth_ATP"/>
    <property type="match status" value="3"/>
</dbReference>
<dbReference type="InterPro" id="IPR016185">
    <property type="entry name" value="PreATP-grasp_dom_sf"/>
</dbReference>
<reference evidence="5" key="1">
    <citation type="journal article" date="2023" name="Insect Mol. Biol.">
        <title>Genome sequencing provides insights into the evolution of gene families encoding plant cell wall-degrading enzymes in longhorned beetles.</title>
        <authorList>
            <person name="Shin N.R."/>
            <person name="Okamura Y."/>
            <person name="Kirsch R."/>
            <person name="Pauchet Y."/>
        </authorList>
    </citation>
    <scope>NUCLEOTIDE SEQUENCE</scope>
    <source>
        <strain evidence="5">MMC_N1</strain>
    </source>
</reference>
<dbReference type="SUPFAM" id="SSF52440">
    <property type="entry name" value="PreATP-grasp domain"/>
    <property type="match status" value="1"/>
</dbReference>
<comment type="catalytic activity">
    <reaction evidence="2">
        <text>gamma-L-glutamyl-L-cysteine + glycine + ATP = glutathione + ADP + phosphate + H(+)</text>
        <dbReference type="Rhea" id="RHEA:13557"/>
        <dbReference type="ChEBI" id="CHEBI:15378"/>
        <dbReference type="ChEBI" id="CHEBI:30616"/>
        <dbReference type="ChEBI" id="CHEBI:43474"/>
        <dbReference type="ChEBI" id="CHEBI:57305"/>
        <dbReference type="ChEBI" id="CHEBI:57925"/>
        <dbReference type="ChEBI" id="CHEBI:58173"/>
        <dbReference type="ChEBI" id="CHEBI:456216"/>
        <dbReference type="EC" id="6.3.2.3"/>
    </reaction>
    <physiologicalReaction direction="left-to-right" evidence="2">
        <dbReference type="Rhea" id="RHEA:13558"/>
    </physiologicalReaction>
</comment>